<evidence type="ECO:0000313" key="2">
    <source>
        <dbReference type="Proteomes" id="UP000679220"/>
    </source>
</evidence>
<protein>
    <recommendedName>
        <fullName evidence="3">Major capsid protein</fullName>
    </recommendedName>
</protein>
<comment type="caution">
    <text evidence="1">The sequence shown here is derived from an EMBL/GenBank/DDBJ whole genome shotgun (WGS) entry which is preliminary data.</text>
</comment>
<reference evidence="1" key="1">
    <citation type="journal article" date="2018" name="Int. J. Syst. Evol. Microbiol.">
        <title>Carboxylicivirga sediminis sp. nov., isolated from coastal sediment.</title>
        <authorList>
            <person name="Wang F.Q."/>
            <person name="Ren L.H."/>
            <person name="Zou R.J."/>
            <person name="Sun Y.Z."/>
            <person name="Liu X.J."/>
            <person name="Jiang F."/>
            <person name="Liu L.J."/>
        </authorList>
    </citation>
    <scope>NUCLEOTIDE SEQUENCE</scope>
    <source>
        <strain evidence="1">JR1</strain>
    </source>
</reference>
<dbReference type="EMBL" id="JAGTAR010000009">
    <property type="protein sequence ID" value="MBR8535393.1"/>
    <property type="molecule type" value="Genomic_DNA"/>
</dbReference>
<evidence type="ECO:0000313" key="1">
    <source>
        <dbReference type="EMBL" id="MBR8535393.1"/>
    </source>
</evidence>
<accession>A0A941IXA0</accession>
<organism evidence="1 2">
    <name type="scientific">Carboxylicivirga sediminis</name>
    <dbReference type="NCBI Taxonomy" id="2006564"/>
    <lineage>
        <taxon>Bacteria</taxon>
        <taxon>Pseudomonadati</taxon>
        <taxon>Bacteroidota</taxon>
        <taxon>Bacteroidia</taxon>
        <taxon>Marinilabiliales</taxon>
        <taxon>Marinilabiliaceae</taxon>
        <taxon>Carboxylicivirga</taxon>
    </lineage>
</organism>
<gene>
    <name evidence="1" type="ORF">KDU71_07460</name>
</gene>
<dbReference type="RefSeq" id="WP_212189299.1">
    <property type="nucleotide sequence ID" value="NZ_JAGTAR010000009.1"/>
</dbReference>
<dbReference type="Pfam" id="PF03864">
    <property type="entry name" value="Phage_cap_E"/>
    <property type="match status" value="1"/>
</dbReference>
<dbReference type="InterPro" id="IPR005564">
    <property type="entry name" value="Major_capsid_GpE"/>
</dbReference>
<proteinExistence type="predicted"/>
<sequence length="336" mass="37982">MDGVQWKKWFRWKYTPTLTFEGILAKSARVYAGTVVAEGARAPRRERQNLQPFTGSVASMKDGFQLGHKEMRDMLDLEDAIKRGVVNGDAVMNHLFPDIQALMLAPHKRLDIWSGQIMSNGTATVDASDNPNGVQFTVDFGVTKDKVITKAWSTLYADHKPITDIRTILEEQKAKGKQYSKIKMSRVTFNKMIASSEIAGTFNMSFKSGNKTYTNTPQNIITLEMINAQFAALGLPIVELIEYGVQIYDGTLVYPFKDDVFTLHADDMFGDAWHSYAVEERLPDKKNNKTYSKSDNVLFKYTQGEDERIMEYELNAFLTPNVVNSMLIVDTANKRA</sequence>
<dbReference type="AlphaFoldDB" id="A0A941IXA0"/>
<name>A0A941IXA0_9BACT</name>
<reference evidence="1" key="2">
    <citation type="submission" date="2021-04" db="EMBL/GenBank/DDBJ databases">
        <authorList>
            <person name="Zhang T."/>
            <person name="Zhang Y."/>
            <person name="Lu D."/>
            <person name="Zuo D."/>
            <person name="Du Z."/>
        </authorList>
    </citation>
    <scope>NUCLEOTIDE SEQUENCE</scope>
    <source>
        <strain evidence="1">JR1</strain>
    </source>
</reference>
<dbReference type="Proteomes" id="UP000679220">
    <property type="component" value="Unassembled WGS sequence"/>
</dbReference>
<keyword evidence="2" id="KW-1185">Reference proteome</keyword>
<evidence type="ECO:0008006" key="3">
    <source>
        <dbReference type="Google" id="ProtNLM"/>
    </source>
</evidence>